<reference evidence="1" key="1">
    <citation type="journal article" date="2020" name="Stud. Mycol.">
        <title>101 Dothideomycetes genomes: a test case for predicting lifestyles and emergence of pathogens.</title>
        <authorList>
            <person name="Haridas S."/>
            <person name="Albert R."/>
            <person name="Binder M."/>
            <person name="Bloem J."/>
            <person name="Labutti K."/>
            <person name="Salamov A."/>
            <person name="Andreopoulos B."/>
            <person name="Baker S."/>
            <person name="Barry K."/>
            <person name="Bills G."/>
            <person name="Bluhm B."/>
            <person name="Cannon C."/>
            <person name="Castanera R."/>
            <person name="Culley D."/>
            <person name="Daum C."/>
            <person name="Ezra D."/>
            <person name="Gonzalez J."/>
            <person name="Henrissat B."/>
            <person name="Kuo A."/>
            <person name="Liang C."/>
            <person name="Lipzen A."/>
            <person name="Lutzoni F."/>
            <person name="Magnuson J."/>
            <person name="Mondo S."/>
            <person name="Nolan M."/>
            <person name="Ohm R."/>
            <person name="Pangilinan J."/>
            <person name="Park H.-J."/>
            <person name="Ramirez L."/>
            <person name="Alfaro M."/>
            <person name="Sun H."/>
            <person name="Tritt A."/>
            <person name="Yoshinaga Y."/>
            <person name="Zwiers L.-H."/>
            <person name="Turgeon B."/>
            <person name="Goodwin S."/>
            <person name="Spatafora J."/>
            <person name="Crous P."/>
            <person name="Grigoriev I."/>
        </authorList>
    </citation>
    <scope>NUCLEOTIDE SEQUENCE</scope>
    <source>
        <strain evidence="1">CBS 627.86</strain>
    </source>
</reference>
<dbReference type="AlphaFoldDB" id="A0A6A5Z1A7"/>
<organism evidence="1 2">
    <name type="scientific">Lophiotrema nucula</name>
    <dbReference type="NCBI Taxonomy" id="690887"/>
    <lineage>
        <taxon>Eukaryota</taxon>
        <taxon>Fungi</taxon>
        <taxon>Dikarya</taxon>
        <taxon>Ascomycota</taxon>
        <taxon>Pezizomycotina</taxon>
        <taxon>Dothideomycetes</taxon>
        <taxon>Pleosporomycetidae</taxon>
        <taxon>Pleosporales</taxon>
        <taxon>Lophiotremataceae</taxon>
        <taxon>Lophiotrema</taxon>
    </lineage>
</organism>
<proteinExistence type="predicted"/>
<name>A0A6A5Z1A7_9PLEO</name>
<gene>
    <name evidence="1" type="ORF">BDV96DRAFT_602028</name>
</gene>
<evidence type="ECO:0000313" key="2">
    <source>
        <dbReference type="Proteomes" id="UP000799770"/>
    </source>
</evidence>
<evidence type="ECO:0000313" key="1">
    <source>
        <dbReference type="EMBL" id="KAF2112637.1"/>
    </source>
</evidence>
<keyword evidence="2" id="KW-1185">Reference proteome</keyword>
<dbReference type="EMBL" id="ML977330">
    <property type="protein sequence ID" value="KAF2112637.1"/>
    <property type="molecule type" value="Genomic_DNA"/>
</dbReference>
<sequence>MPCLRPYIFGRHRQPAPASLPGCCAPSHLRQPLAMVVRGVDAVLETSNGRRRETGPSQTPISSLLSSGLRLALLPQSDHLKAGRFAFTAEHDGGRLSCQKGLDGGPTVVGAVAALERLTVPLRTLHADRTFINHRTHSMRHDANTCHAESFASCLVTAPHSAVCIESWGSRDAQPPRPFLLDVWTYQPRVLSLPSTMEPLPVQQREMRLLQGV</sequence>
<accession>A0A6A5Z1A7</accession>
<protein>
    <submittedName>
        <fullName evidence="1">Uncharacterized protein</fullName>
    </submittedName>
</protein>
<dbReference type="Proteomes" id="UP000799770">
    <property type="component" value="Unassembled WGS sequence"/>
</dbReference>